<proteinExistence type="predicted"/>
<name>A0A813QHG6_9BILA</name>
<feature type="signal peptide" evidence="1">
    <location>
        <begin position="1"/>
        <end position="15"/>
    </location>
</feature>
<dbReference type="Proteomes" id="UP000681722">
    <property type="component" value="Unassembled WGS sequence"/>
</dbReference>
<evidence type="ECO:0000313" key="4">
    <source>
        <dbReference type="EMBL" id="CAF3549375.1"/>
    </source>
</evidence>
<sequence>MFLLCCSFTVTVSIGNHGILVTDPKTNITTYHTDEAPDKYYVTHEAWFDIVIMDDKLSAVPIKKQRIIIGLFGEICPMTVTNFVTITKGLRRGADFVYELGELETFRGTSIPKKHVEILDCGLNDITKYELTNEQLNAYSDVFASS</sequence>
<comment type="caution">
    <text evidence="2">The sequence shown here is derived from an EMBL/GenBank/DDBJ whole genome shotgun (WGS) entry which is preliminary data.</text>
</comment>
<dbReference type="Proteomes" id="UP000663829">
    <property type="component" value="Unassembled WGS sequence"/>
</dbReference>
<feature type="chain" id="PRO_5036409178" evidence="1">
    <location>
        <begin position="16"/>
        <end position="146"/>
    </location>
</feature>
<dbReference type="SUPFAM" id="SSF50891">
    <property type="entry name" value="Cyclophilin-like"/>
    <property type="match status" value="1"/>
</dbReference>
<dbReference type="EMBL" id="CAJOBC010000173">
    <property type="protein sequence ID" value="CAF3549375.1"/>
    <property type="molecule type" value="Genomic_DNA"/>
</dbReference>
<accession>A0A813QHG6</accession>
<evidence type="ECO:0000313" key="2">
    <source>
        <dbReference type="EMBL" id="CAF0767675.1"/>
    </source>
</evidence>
<dbReference type="Proteomes" id="UP000682733">
    <property type="component" value="Unassembled WGS sequence"/>
</dbReference>
<dbReference type="EMBL" id="CAJNOK010001587">
    <property type="protein sequence ID" value="CAF0819571.1"/>
    <property type="molecule type" value="Genomic_DNA"/>
</dbReference>
<keyword evidence="6" id="KW-1185">Reference proteome</keyword>
<organism evidence="2 6">
    <name type="scientific">Didymodactylos carnosus</name>
    <dbReference type="NCBI Taxonomy" id="1234261"/>
    <lineage>
        <taxon>Eukaryota</taxon>
        <taxon>Metazoa</taxon>
        <taxon>Spiralia</taxon>
        <taxon>Gnathifera</taxon>
        <taxon>Rotifera</taxon>
        <taxon>Eurotatoria</taxon>
        <taxon>Bdelloidea</taxon>
        <taxon>Philodinida</taxon>
        <taxon>Philodinidae</taxon>
        <taxon>Didymodactylos</taxon>
    </lineage>
</organism>
<dbReference type="EMBL" id="CAJNOQ010000173">
    <property type="protein sequence ID" value="CAF0767675.1"/>
    <property type="molecule type" value="Genomic_DNA"/>
</dbReference>
<dbReference type="AlphaFoldDB" id="A0A813QHG6"/>
<reference evidence="2" key="1">
    <citation type="submission" date="2021-02" db="EMBL/GenBank/DDBJ databases">
        <authorList>
            <person name="Nowell W R."/>
        </authorList>
    </citation>
    <scope>NUCLEOTIDE SEQUENCE</scope>
</reference>
<evidence type="ECO:0000256" key="1">
    <source>
        <dbReference type="SAM" id="SignalP"/>
    </source>
</evidence>
<keyword evidence="1" id="KW-0732">Signal</keyword>
<protein>
    <submittedName>
        <fullName evidence="2">Uncharacterized protein</fullName>
    </submittedName>
</protein>
<evidence type="ECO:0000313" key="5">
    <source>
        <dbReference type="EMBL" id="CAF3603759.1"/>
    </source>
</evidence>
<dbReference type="InterPro" id="IPR029000">
    <property type="entry name" value="Cyclophilin-like_dom_sf"/>
</dbReference>
<evidence type="ECO:0000313" key="3">
    <source>
        <dbReference type="EMBL" id="CAF0819571.1"/>
    </source>
</evidence>
<evidence type="ECO:0000313" key="6">
    <source>
        <dbReference type="Proteomes" id="UP000663829"/>
    </source>
</evidence>
<dbReference type="EMBL" id="CAJOBA010001586">
    <property type="protein sequence ID" value="CAF3603759.1"/>
    <property type="molecule type" value="Genomic_DNA"/>
</dbReference>
<gene>
    <name evidence="2" type="ORF">GPM918_LOCUS1745</name>
    <name evidence="3" type="ORF">OVA965_LOCUS5574</name>
    <name evidence="4" type="ORF">SRO942_LOCUS1745</name>
    <name evidence="5" type="ORF">TMI583_LOCUS5569</name>
</gene>
<dbReference type="Proteomes" id="UP000677228">
    <property type="component" value="Unassembled WGS sequence"/>
</dbReference>